<gene>
    <name evidence="1" type="ORF">Tam1G_1338</name>
</gene>
<sequence length="268" mass="29481">MIQRNTHRRTKLIVAVAIILALVFGGVLAIRHMTSLPWQSIADAVTSRIAGTASGITSQDSDASTMPADEANQKYPKAVSPVDFNGNGVDDYADIVAGARKDAQAKPQYDDGYYQGGYPPDDRGACTDLVWRAFREAGYDLKAMVDADIAADPASYAEVVPNPDPNIDFRRTGVLDVFFAKYGQSLTVDPADKTAWQGGDIVVFNHTKHIGIVSDKRDSNGITYVLHNMAQNKRENDYLAFAHRMNVTGHYRFDASKVPQQVLKVWKQ</sequence>
<protein>
    <recommendedName>
        <fullName evidence="3">DUF1287 domain-containing protein</fullName>
    </recommendedName>
</protein>
<dbReference type="RefSeq" id="WP_423220489.1">
    <property type="nucleotide sequence ID" value="NZ_CP071591.1"/>
</dbReference>
<dbReference type="AlphaFoldDB" id="A0A2N5IS27"/>
<accession>A0A2N5IS27</accession>
<dbReference type="EMBL" id="NMWV01000016">
    <property type="protein sequence ID" value="PLS24750.1"/>
    <property type="molecule type" value="Genomic_DNA"/>
</dbReference>
<dbReference type="Proteomes" id="UP000234855">
    <property type="component" value="Unassembled WGS sequence"/>
</dbReference>
<dbReference type="InterPro" id="IPR009706">
    <property type="entry name" value="DUF1287"/>
</dbReference>
<organism evidence="1 2">
    <name type="scientific">Bifidobacterium imperatoris</name>
    <dbReference type="NCBI Taxonomy" id="2020965"/>
    <lineage>
        <taxon>Bacteria</taxon>
        <taxon>Bacillati</taxon>
        <taxon>Actinomycetota</taxon>
        <taxon>Actinomycetes</taxon>
        <taxon>Bifidobacteriales</taxon>
        <taxon>Bifidobacteriaceae</taxon>
        <taxon>Bifidobacterium</taxon>
    </lineage>
</organism>
<reference evidence="1 2" key="1">
    <citation type="submission" date="2017-07" db="EMBL/GenBank/DDBJ databases">
        <title>Bifidobacterium novel species.</title>
        <authorList>
            <person name="Lugli G.A."/>
            <person name="Milani C."/>
            <person name="Duranti S."/>
            <person name="Mangifesta M."/>
        </authorList>
    </citation>
    <scope>NUCLEOTIDE SEQUENCE [LARGE SCALE GENOMIC DNA]</scope>
    <source>
        <strain evidence="1 2">45</strain>
    </source>
</reference>
<comment type="caution">
    <text evidence="1">The sequence shown here is derived from an EMBL/GenBank/DDBJ whole genome shotgun (WGS) entry which is preliminary data.</text>
</comment>
<proteinExistence type="predicted"/>
<evidence type="ECO:0000313" key="2">
    <source>
        <dbReference type="Proteomes" id="UP000234855"/>
    </source>
</evidence>
<evidence type="ECO:0008006" key="3">
    <source>
        <dbReference type="Google" id="ProtNLM"/>
    </source>
</evidence>
<dbReference type="Gene3D" id="3.90.1720.10">
    <property type="entry name" value="endopeptidase domain like (from Nostoc punctiforme)"/>
    <property type="match status" value="1"/>
</dbReference>
<dbReference type="Pfam" id="PF06940">
    <property type="entry name" value="DUF1287"/>
    <property type="match status" value="1"/>
</dbReference>
<evidence type="ECO:0000313" key="1">
    <source>
        <dbReference type="EMBL" id="PLS24750.1"/>
    </source>
</evidence>
<name>A0A2N5IS27_9BIFI</name>